<dbReference type="Proteomes" id="UP000792457">
    <property type="component" value="Unassembled WGS sequence"/>
</dbReference>
<dbReference type="AlphaFoldDB" id="A0A8K0KIE7"/>
<gene>
    <name evidence="1" type="ORF">J437_LFUL015631</name>
</gene>
<name>A0A8K0KIE7_LADFU</name>
<evidence type="ECO:0000313" key="1">
    <source>
        <dbReference type="EMBL" id="KAG8235839.1"/>
    </source>
</evidence>
<evidence type="ECO:0008006" key="3">
    <source>
        <dbReference type="Google" id="ProtNLM"/>
    </source>
</evidence>
<dbReference type="EMBL" id="KZ308957">
    <property type="protein sequence ID" value="KAG8235839.1"/>
    <property type="molecule type" value="Genomic_DNA"/>
</dbReference>
<accession>A0A8K0KIE7</accession>
<sequence length="116" mass="13051">MESCGGNTFKCHGKYWAQQDIPKRSYSKLDNIHTIVKDVNDAKCIAILADETTDISTTEQVELCVQYVDKDIRICEKFLPFIPVVDTSGKGLARIIIEGLLKFSIYLSYVRGPGFD</sequence>
<evidence type="ECO:0000313" key="2">
    <source>
        <dbReference type="Proteomes" id="UP000792457"/>
    </source>
</evidence>
<proteinExistence type="predicted"/>
<reference evidence="1" key="2">
    <citation type="submission" date="2017-10" db="EMBL/GenBank/DDBJ databases">
        <title>Ladona fulva Genome sequencing and assembly.</title>
        <authorList>
            <person name="Murali S."/>
            <person name="Richards S."/>
            <person name="Bandaranaike D."/>
            <person name="Bellair M."/>
            <person name="Blankenburg K."/>
            <person name="Chao H."/>
            <person name="Dinh H."/>
            <person name="Doddapaneni H."/>
            <person name="Dugan-Rocha S."/>
            <person name="Elkadiri S."/>
            <person name="Gnanaolivu R."/>
            <person name="Hernandez B."/>
            <person name="Skinner E."/>
            <person name="Javaid M."/>
            <person name="Lee S."/>
            <person name="Li M."/>
            <person name="Ming W."/>
            <person name="Munidasa M."/>
            <person name="Muniz J."/>
            <person name="Nguyen L."/>
            <person name="Hughes D."/>
            <person name="Osuji N."/>
            <person name="Pu L.-L."/>
            <person name="Puazo M."/>
            <person name="Qu C."/>
            <person name="Quiroz J."/>
            <person name="Raj R."/>
            <person name="Weissenberger G."/>
            <person name="Xin Y."/>
            <person name="Zou X."/>
            <person name="Han Y."/>
            <person name="Worley K."/>
            <person name="Muzny D."/>
            <person name="Gibbs R."/>
        </authorList>
    </citation>
    <scope>NUCLEOTIDE SEQUENCE</scope>
    <source>
        <strain evidence="1">Sampled in the wild</strain>
    </source>
</reference>
<comment type="caution">
    <text evidence="1">The sequence shown here is derived from an EMBL/GenBank/DDBJ whole genome shotgun (WGS) entry which is preliminary data.</text>
</comment>
<reference evidence="1" key="1">
    <citation type="submission" date="2013-04" db="EMBL/GenBank/DDBJ databases">
        <authorList>
            <person name="Qu J."/>
            <person name="Murali S.C."/>
            <person name="Bandaranaike D."/>
            <person name="Bellair M."/>
            <person name="Blankenburg K."/>
            <person name="Chao H."/>
            <person name="Dinh H."/>
            <person name="Doddapaneni H."/>
            <person name="Downs B."/>
            <person name="Dugan-Rocha S."/>
            <person name="Elkadiri S."/>
            <person name="Gnanaolivu R.D."/>
            <person name="Hernandez B."/>
            <person name="Javaid M."/>
            <person name="Jayaseelan J.C."/>
            <person name="Lee S."/>
            <person name="Li M."/>
            <person name="Ming W."/>
            <person name="Munidasa M."/>
            <person name="Muniz J."/>
            <person name="Nguyen L."/>
            <person name="Ongeri F."/>
            <person name="Osuji N."/>
            <person name="Pu L.-L."/>
            <person name="Puazo M."/>
            <person name="Qu C."/>
            <person name="Quiroz J."/>
            <person name="Raj R."/>
            <person name="Weissenberger G."/>
            <person name="Xin Y."/>
            <person name="Zou X."/>
            <person name="Han Y."/>
            <person name="Richards S."/>
            <person name="Worley K."/>
            <person name="Muzny D."/>
            <person name="Gibbs R."/>
        </authorList>
    </citation>
    <scope>NUCLEOTIDE SEQUENCE</scope>
    <source>
        <strain evidence="1">Sampled in the wild</strain>
    </source>
</reference>
<keyword evidence="2" id="KW-1185">Reference proteome</keyword>
<dbReference type="PANTHER" id="PTHR45749:SF21">
    <property type="entry name" value="DUF4371 DOMAIN-CONTAINING PROTEIN"/>
    <property type="match status" value="1"/>
</dbReference>
<dbReference type="PANTHER" id="PTHR45749">
    <property type="match status" value="1"/>
</dbReference>
<protein>
    <recommendedName>
        <fullName evidence="3">DUF4371 domain-containing protein</fullName>
    </recommendedName>
</protein>
<organism evidence="1 2">
    <name type="scientific">Ladona fulva</name>
    <name type="common">Scarce chaser dragonfly</name>
    <name type="synonym">Libellula fulva</name>
    <dbReference type="NCBI Taxonomy" id="123851"/>
    <lineage>
        <taxon>Eukaryota</taxon>
        <taxon>Metazoa</taxon>
        <taxon>Ecdysozoa</taxon>
        <taxon>Arthropoda</taxon>
        <taxon>Hexapoda</taxon>
        <taxon>Insecta</taxon>
        <taxon>Pterygota</taxon>
        <taxon>Palaeoptera</taxon>
        <taxon>Odonata</taxon>
        <taxon>Epiprocta</taxon>
        <taxon>Anisoptera</taxon>
        <taxon>Libelluloidea</taxon>
        <taxon>Libellulidae</taxon>
        <taxon>Ladona</taxon>
    </lineage>
</organism>
<dbReference type="OrthoDB" id="6614843at2759"/>